<accession>W9RCZ0</accession>
<evidence type="ECO:0000256" key="5">
    <source>
        <dbReference type="RuleBase" id="RU004379"/>
    </source>
</evidence>
<dbReference type="KEGG" id="mnt:21392460"/>
<keyword evidence="2 5" id="KW-0812">Transmembrane</keyword>
<keyword evidence="4 5" id="KW-0472">Membrane</keyword>
<feature type="transmembrane region" description="Helical" evidence="5">
    <location>
        <begin position="75"/>
        <end position="97"/>
    </location>
</feature>
<feature type="transmembrane region" description="Helical" evidence="5">
    <location>
        <begin position="190"/>
        <end position="207"/>
    </location>
</feature>
<evidence type="ECO:0008006" key="8">
    <source>
        <dbReference type="Google" id="ProtNLM"/>
    </source>
</evidence>
<feature type="transmembrane region" description="Helical" evidence="5">
    <location>
        <begin position="130"/>
        <end position="153"/>
    </location>
</feature>
<evidence type="ECO:0000256" key="1">
    <source>
        <dbReference type="ARBA" id="ARBA00004141"/>
    </source>
</evidence>
<keyword evidence="7" id="KW-1185">Reference proteome</keyword>
<reference evidence="7" key="1">
    <citation type="submission" date="2013-01" db="EMBL/GenBank/DDBJ databases">
        <title>Draft Genome Sequence of a Mulberry Tree, Morus notabilis C.K. Schneid.</title>
        <authorList>
            <person name="He N."/>
            <person name="Zhao S."/>
        </authorList>
    </citation>
    <scope>NUCLEOTIDE SEQUENCE</scope>
</reference>
<feature type="transmembrane region" description="Helical" evidence="5">
    <location>
        <begin position="159"/>
        <end position="183"/>
    </location>
</feature>
<name>W9RCZ0_9ROSA</name>
<keyword evidence="3 5" id="KW-1133">Transmembrane helix</keyword>
<dbReference type="AlphaFoldDB" id="W9RCZ0"/>
<proteinExistence type="inferred from homology"/>
<sequence>MGGSKGDVESGYNVRHGNNNMDQLYPTMLESPQLRWAFIRKVYVIISMQLLLTVAVAVAVIFYRPIPDFFVKTTGGLIAYIAIIIFTFLLMIALYFLHKRHPVNFLLLTLFTIAIAFSVGLSCAYTKGVVILEAAILCSIVVVSLTLYTFWAVKRGWDFTFLGPFLFASLLVLLIFALIQVFLPLGKLTLMIYSALASIIFCGYIIYDTNNMIKHYTYDDYIWAAVAIYLDVINLFLSILSILRLSD</sequence>
<protein>
    <recommendedName>
        <fullName evidence="8">BI1-like protein</fullName>
    </recommendedName>
</protein>
<comment type="subcellular location">
    <subcellularLocation>
        <location evidence="1">Membrane</location>
        <topology evidence="1">Multi-pass membrane protein</topology>
    </subcellularLocation>
</comment>
<dbReference type="OrthoDB" id="7933078at2759"/>
<dbReference type="InterPro" id="IPR006214">
    <property type="entry name" value="Bax_inhibitor_1-related"/>
</dbReference>
<evidence type="ECO:0000256" key="3">
    <source>
        <dbReference type="ARBA" id="ARBA00022989"/>
    </source>
</evidence>
<evidence type="ECO:0000256" key="2">
    <source>
        <dbReference type="ARBA" id="ARBA00022692"/>
    </source>
</evidence>
<comment type="similarity">
    <text evidence="5">Belongs to the BI1 family.</text>
</comment>
<dbReference type="Pfam" id="PF01027">
    <property type="entry name" value="Bax1-I"/>
    <property type="match status" value="1"/>
</dbReference>
<dbReference type="GO" id="GO:0016020">
    <property type="term" value="C:membrane"/>
    <property type="evidence" value="ECO:0007669"/>
    <property type="project" value="UniProtKB-SubCell"/>
</dbReference>
<feature type="transmembrane region" description="Helical" evidence="5">
    <location>
        <begin position="222"/>
        <end position="243"/>
    </location>
</feature>
<evidence type="ECO:0000313" key="6">
    <source>
        <dbReference type="EMBL" id="EXB51151.1"/>
    </source>
</evidence>
<evidence type="ECO:0000313" key="7">
    <source>
        <dbReference type="Proteomes" id="UP000030645"/>
    </source>
</evidence>
<organism evidence="6 7">
    <name type="scientific">Morus notabilis</name>
    <dbReference type="NCBI Taxonomy" id="981085"/>
    <lineage>
        <taxon>Eukaryota</taxon>
        <taxon>Viridiplantae</taxon>
        <taxon>Streptophyta</taxon>
        <taxon>Embryophyta</taxon>
        <taxon>Tracheophyta</taxon>
        <taxon>Spermatophyta</taxon>
        <taxon>Magnoliopsida</taxon>
        <taxon>eudicotyledons</taxon>
        <taxon>Gunneridae</taxon>
        <taxon>Pentapetalae</taxon>
        <taxon>rosids</taxon>
        <taxon>fabids</taxon>
        <taxon>Rosales</taxon>
        <taxon>Moraceae</taxon>
        <taxon>Moreae</taxon>
        <taxon>Morus</taxon>
    </lineage>
</organism>
<evidence type="ECO:0000256" key="4">
    <source>
        <dbReference type="ARBA" id="ARBA00023136"/>
    </source>
</evidence>
<gene>
    <name evidence="6" type="ORF">L484_009115</name>
</gene>
<dbReference type="PANTHER" id="PTHR23291">
    <property type="entry name" value="BAX INHIBITOR-RELATED"/>
    <property type="match status" value="1"/>
</dbReference>
<dbReference type="PANTHER" id="PTHR23291:SF125">
    <property type="entry name" value="BI1-LIKE PROTEIN"/>
    <property type="match status" value="1"/>
</dbReference>
<feature type="transmembrane region" description="Helical" evidence="5">
    <location>
        <begin position="103"/>
        <end position="123"/>
    </location>
</feature>
<dbReference type="Proteomes" id="UP000030645">
    <property type="component" value="Unassembled WGS sequence"/>
</dbReference>
<dbReference type="EMBL" id="KE344032">
    <property type="protein sequence ID" value="EXB51151.1"/>
    <property type="molecule type" value="Genomic_DNA"/>
</dbReference>
<dbReference type="eggNOG" id="KOG2322">
    <property type="taxonomic scope" value="Eukaryota"/>
</dbReference>
<feature type="transmembrane region" description="Helical" evidence="5">
    <location>
        <begin position="42"/>
        <end position="63"/>
    </location>
</feature>